<comment type="subcellular location">
    <subcellularLocation>
        <location evidence="1">Membrane</location>
    </subcellularLocation>
</comment>
<keyword evidence="3 6" id="KW-0812">Transmembrane</keyword>
<evidence type="ECO:0000256" key="1">
    <source>
        <dbReference type="ARBA" id="ARBA00004370"/>
    </source>
</evidence>
<dbReference type="PANTHER" id="PTHR33966">
    <property type="entry name" value="PROTEIN ODR-4 HOMOLOG"/>
    <property type="match status" value="1"/>
</dbReference>
<evidence type="ECO:0000256" key="4">
    <source>
        <dbReference type="ARBA" id="ARBA00022989"/>
    </source>
</evidence>
<dbReference type="Pfam" id="PF14778">
    <property type="entry name" value="ODR4-like"/>
    <property type="match status" value="1"/>
</dbReference>
<keyword evidence="8" id="KW-1185">Reference proteome</keyword>
<evidence type="ECO:0000313" key="7">
    <source>
        <dbReference type="EMBL" id="CAL1301111.1"/>
    </source>
</evidence>
<organism evidence="7 8">
    <name type="scientific">Larinioides sclopetarius</name>
    <dbReference type="NCBI Taxonomy" id="280406"/>
    <lineage>
        <taxon>Eukaryota</taxon>
        <taxon>Metazoa</taxon>
        <taxon>Ecdysozoa</taxon>
        <taxon>Arthropoda</taxon>
        <taxon>Chelicerata</taxon>
        <taxon>Arachnida</taxon>
        <taxon>Araneae</taxon>
        <taxon>Araneomorphae</taxon>
        <taxon>Entelegynae</taxon>
        <taxon>Araneoidea</taxon>
        <taxon>Araneidae</taxon>
        <taxon>Larinioides</taxon>
    </lineage>
</organism>
<protein>
    <submittedName>
        <fullName evidence="7">Uncharacterized protein</fullName>
    </submittedName>
</protein>
<dbReference type="GO" id="GO:0012505">
    <property type="term" value="C:endomembrane system"/>
    <property type="evidence" value="ECO:0007669"/>
    <property type="project" value="TreeGrafter"/>
</dbReference>
<evidence type="ECO:0000256" key="3">
    <source>
        <dbReference type="ARBA" id="ARBA00022692"/>
    </source>
</evidence>
<dbReference type="EMBL" id="CAXIEN010000624">
    <property type="protein sequence ID" value="CAL1301111.1"/>
    <property type="molecule type" value="Genomic_DNA"/>
</dbReference>
<comment type="caution">
    <text evidence="7">The sequence shown here is derived from an EMBL/GenBank/DDBJ whole genome shotgun (WGS) entry which is preliminary data.</text>
</comment>
<comment type="similarity">
    <text evidence="2">Belongs to the ODR-4 family.</text>
</comment>
<name>A0AAV2BXQ1_9ARAC</name>
<reference evidence="7 8" key="1">
    <citation type="submission" date="2024-04" db="EMBL/GenBank/DDBJ databases">
        <authorList>
            <person name="Rising A."/>
            <person name="Reimegard J."/>
            <person name="Sonavane S."/>
            <person name="Akerstrom W."/>
            <person name="Nylinder S."/>
            <person name="Hedman E."/>
            <person name="Kallberg Y."/>
        </authorList>
    </citation>
    <scope>NUCLEOTIDE SEQUENCE [LARGE SCALE GENOMIC DNA]</scope>
</reference>
<dbReference type="PANTHER" id="PTHR33966:SF1">
    <property type="entry name" value="PROTEIN ODR-4 HOMOLOG"/>
    <property type="match status" value="1"/>
</dbReference>
<feature type="transmembrane region" description="Helical" evidence="6">
    <location>
        <begin position="83"/>
        <end position="103"/>
    </location>
</feature>
<gene>
    <name evidence="7" type="ORF">LARSCL_LOCUS22325</name>
</gene>
<evidence type="ECO:0000256" key="5">
    <source>
        <dbReference type="ARBA" id="ARBA00023136"/>
    </source>
</evidence>
<keyword evidence="4 6" id="KW-1133">Transmembrane helix</keyword>
<keyword evidence="5 6" id="KW-0472">Membrane</keyword>
<dbReference type="InterPro" id="IPR029454">
    <property type="entry name" value="ODR-4-like"/>
</dbReference>
<dbReference type="GO" id="GO:0016020">
    <property type="term" value="C:membrane"/>
    <property type="evidence" value="ECO:0007669"/>
    <property type="project" value="UniProtKB-SubCell"/>
</dbReference>
<proteinExistence type="inferred from homology"/>
<dbReference type="GO" id="GO:0008104">
    <property type="term" value="P:intracellular protein localization"/>
    <property type="evidence" value="ECO:0007669"/>
    <property type="project" value="TreeGrafter"/>
</dbReference>
<evidence type="ECO:0000256" key="2">
    <source>
        <dbReference type="ARBA" id="ARBA00010131"/>
    </source>
</evidence>
<dbReference type="Proteomes" id="UP001497382">
    <property type="component" value="Unassembled WGS sequence"/>
</dbReference>
<dbReference type="AlphaFoldDB" id="A0AAV2BXQ1"/>
<accession>A0AAV2BXQ1</accession>
<sequence>MMTVKGAVQCRAYVHGKATVGDAVNALKQDIVRSVMARCEIHCEDLLLIEEEQKATSTLILPDVMEDRLSEFGDTPTHSTMNMYIPIAGVVATVAVGLASYMMGFNAT</sequence>
<evidence type="ECO:0000256" key="6">
    <source>
        <dbReference type="SAM" id="Phobius"/>
    </source>
</evidence>
<evidence type="ECO:0000313" key="8">
    <source>
        <dbReference type="Proteomes" id="UP001497382"/>
    </source>
</evidence>